<keyword evidence="2" id="KW-0964">Secreted</keyword>
<dbReference type="SUPFAM" id="SSF57196">
    <property type="entry name" value="EGF/Laminin"/>
    <property type="match status" value="1"/>
</dbReference>
<dbReference type="FunFam" id="2.10.25.10:FF:000118">
    <property type="entry name" value="protein delta homolog 2"/>
    <property type="match status" value="1"/>
</dbReference>
<dbReference type="PROSITE" id="PS01186">
    <property type="entry name" value="EGF_2"/>
    <property type="match status" value="2"/>
</dbReference>
<dbReference type="OrthoDB" id="6359541at2759"/>
<evidence type="ECO:0000256" key="5">
    <source>
        <dbReference type="ARBA" id="ARBA00023157"/>
    </source>
</evidence>
<dbReference type="AlphaFoldDB" id="A0A8J4YJZ9"/>
<dbReference type="GO" id="GO:0016020">
    <property type="term" value="C:membrane"/>
    <property type="evidence" value="ECO:0007669"/>
    <property type="project" value="UniProtKB-SubCell"/>
</dbReference>
<evidence type="ECO:0000259" key="8">
    <source>
        <dbReference type="PROSITE" id="PS50025"/>
    </source>
</evidence>
<keyword evidence="4" id="KW-0677">Repeat</keyword>
<accession>A0A8J4YJZ9</accession>
<dbReference type="PANTHER" id="PTHR15036:SF85">
    <property type="entry name" value="SP2353, ISOFORM A"/>
    <property type="match status" value="1"/>
</dbReference>
<dbReference type="SMART" id="SM00282">
    <property type="entry name" value="LamG"/>
    <property type="match status" value="1"/>
</dbReference>
<dbReference type="SMART" id="SM00181">
    <property type="entry name" value="EGF"/>
    <property type="match status" value="2"/>
</dbReference>
<dbReference type="GO" id="GO:0007399">
    <property type="term" value="P:nervous system development"/>
    <property type="evidence" value="ECO:0007669"/>
    <property type="project" value="UniProtKB-ARBA"/>
</dbReference>
<evidence type="ECO:0000259" key="9">
    <source>
        <dbReference type="PROSITE" id="PS50026"/>
    </source>
</evidence>
<evidence type="ECO:0000256" key="3">
    <source>
        <dbReference type="ARBA" id="ARBA00022536"/>
    </source>
</evidence>
<dbReference type="InterPro" id="IPR000742">
    <property type="entry name" value="EGF"/>
</dbReference>
<comment type="caution">
    <text evidence="7">Lacks conserved residue(s) required for the propagation of feature annotation.</text>
</comment>
<dbReference type="Pfam" id="PF02210">
    <property type="entry name" value="Laminin_G_2"/>
    <property type="match status" value="1"/>
</dbReference>
<protein>
    <submittedName>
        <fullName evidence="10">Basement membrane-specific heparan sulfate proteoglycan core protein</fullName>
    </submittedName>
</protein>
<dbReference type="GO" id="GO:0005576">
    <property type="term" value="C:extracellular region"/>
    <property type="evidence" value="ECO:0007669"/>
    <property type="project" value="UniProtKB-SubCell"/>
</dbReference>
<keyword evidence="3 7" id="KW-0245">EGF-like domain</keyword>
<dbReference type="SMART" id="SM00179">
    <property type="entry name" value="EGF_CA"/>
    <property type="match status" value="2"/>
</dbReference>
<proteinExistence type="predicted"/>
<dbReference type="CDD" id="cd00054">
    <property type="entry name" value="EGF_CA"/>
    <property type="match status" value="2"/>
</dbReference>
<dbReference type="SUPFAM" id="SSF49899">
    <property type="entry name" value="Concanavalin A-like lectins/glucanases"/>
    <property type="match status" value="1"/>
</dbReference>
<dbReference type="InterPro" id="IPR001791">
    <property type="entry name" value="Laminin_G"/>
</dbReference>
<feature type="domain" description="Laminin G" evidence="8">
    <location>
        <begin position="108"/>
        <end position="262"/>
    </location>
</feature>
<gene>
    <name evidence="10" type="primary">HSPG2_2</name>
    <name evidence="10" type="ORF">GWK47_030003</name>
</gene>
<dbReference type="GO" id="GO:0048513">
    <property type="term" value="P:animal organ development"/>
    <property type="evidence" value="ECO:0007669"/>
    <property type="project" value="UniProtKB-ARBA"/>
</dbReference>
<comment type="subcellular location">
    <subcellularLocation>
        <location evidence="1">Secreted</location>
    </subcellularLocation>
</comment>
<organism evidence="10 11">
    <name type="scientific">Chionoecetes opilio</name>
    <name type="common">Atlantic snow crab</name>
    <name type="synonym">Cancer opilio</name>
    <dbReference type="NCBI Taxonomy" id="41210"/>
    <lineage>
        <taxon>Eukaryota</taxon>
        <taxon>Metazoa</taxon>
        <taxon>Ecdysozoa</taxon>
        <taxon>Arthropoda</taxon>
        <taxon>Crustacea</taxon>
        <taxon>Multicrustacea</taxon>
        <taxon>Malacostraca</taxon>
        <taxon>Eumalacostraca</taxon>
        <taxon>Eucarida</taxon>
        <taxon>Decapoda</taxon>
        <taxon>Pleocyemata</taxon>
        <taxon>Brachyura</taxon>
        <taxon>Eubrachyura</taxon>
        <taxon>Majoidea</taxon>
        <taxon>Majidae</taxon>
        <taxon>Chionoecetes</taxon>
    </lineage>
</organism>
<dbReference type="PROSITE" id="PS50025">
    <property type="entry name" value="LAM_G_DOMAIN"/>
    <property type="match status" value="1"/>
</dbReference>
<dbReference type="CDD" id="cd00110">
    <property type="entry name" value="LamG"/>
    <property type="match status" value="1"/>
</dbReference>
<reference evidence="10" key="1">
    <citation type="submission" date="2020-07" db="EMBL/GenBank/DDBJ databases">
        <title>The High-quality genome of the commercially important snow crab, Chionoecetes opilio.</title>
        <authorList>
            <person name="Jeong J.-H."/>
            <person name="Ryu S."/>
        </authorList>
    </citation>
    <scope>NUCLEOTIDE SEQUENCE</scope>
    <source>
        <strain evidence="10">MADBK_172401_WGS</strain>
        <tissue evidence="10">Digestive gland</tissue>
    </source>
</reference>
<dbReference type="InterPro" id="IPR013320">
    <property type="entry name" value="ConA-like_dom_sf"/>
</dbReference>
<evidence type="ECO:0000256" key="4">
    <source>
        <dbReference type="ARBA" id="ARBA00022737"/>
    </source>
</evidence>
<evidence type="ECO:0000313" key="10">
    <source>
        <dbReference type="EMBL" id="KAG0729593.1"/>
    </source>
</evidence>
<sequence length="262" mass="28670">MDQERPLKDALVDSANVDQCGGGVSPCSRSPCQNSAACVEDPGSLHGYTCHCSEGYSGVNCQHKPGVCNMIQPCQNGGACVGEGHDYTCLCPIGYTGQHCEHVVHKIGASAAFNEHSWVELNRTLLPQEAGIPQVISLELRTRRPNSLLLWYGQDPTVRGQGQDYISIAVKDGFVEFGYELGGGPTLLRSKSRVDDGQFHTLRVERTGQQGILILDREAPQAAQSPGQLHMLNTDGNIYIGEWCIQTELLHSHHHLFVYFKV</sequence>
<dbReference type="InterPro" id="IPR001881">
    <property type="entry name" value="EGF-like_Ca-bd_dom"/>
</dbReference>
<name>A0A8J4YJZ9_CHIOP</name>
<dbReference type="EMBL" id="JACEEZ010001007">
    <property type="protein sequence ID" value="KAG0729593.1"/>
    <property type="molecule type" value="Genomic_DNA"/>
</dbReference>
<feature type="disulfide bond" evidence="7">
    <location>
        <begin position="52"/>
        <end position="61"/>
    </location>
</feature>
<feature type="domain" description="EGF-like" evidence="9">
    <location>
        <begin position="64"/>
        <end position="101"/>
    </location>
</feature>
<dbReference type="InterPro" id="IPR050372">
    <property type="entry name" value="Neurexin-related_CASP"/>
</dbReference>
<keyword evidence="6" id="KW-0325">Glycoprotein</keyword>
<feature type="domain" description="EGF-like" evidence="9">
    <location>
        <begin position="23"/>
        <end position="62"/>
    </location>
</feature>
<evidence type="ECO:0000256" key="1">
    <source>
        <dbReference type="ARBA" id="ARBA00004613"/>
    </source>
</evidence>
<keyword evidence="5 7" id="KW-1015">Disulfide bond</keyword>
<dbReference type="PANTHER" id="PTHR15036">
    <property type="entry name" value="PIKACHURIN-LIKE PROTEIN"/>
    <property type="match status" value="1"/>
</dbReference>
<evidence type="ECO:0000256" key="6">
    <source>
        <dbReference type="ARBA" id="ARBA00023180"/>
    </source>
</evidence>
<dbReference type="PROSITE" id="PS00022">
    <property type="entry name" value="EGF_1"/>
    <property type="match status" value="2"/>
</dbReference>
<dbReference type="Proteomes" id="UP000770661">
    <property type="component" value="Unassembled WGS sequence"/>
</dbReference>
<dbReference type="PRINTS" id="PR00010">
    <property type="entry name" value="EGFBLOOD"/>
</dbReference>
<dbReference type="PROSITE" id="PS50026">
    <property type="entry name" value="EGF_3"/>
    <property type="match status" value="2"/>
</dbReference>
<comment type="caution">
    <text evidence="10">The sequence shown here is derived from an EMBL/GenBank/DDBJ whole genome shotgun (WGS) entry which is preliminary data.</text>
</comment>
<dbReference type="Gene3D" id="2.60.120.200">
    <property type="match status" value="1"/>
</dbReference>
<evidence type="ECO:0000256" key="2">
    <source>
        <dbReference type="ARBA" id="ARBA00022525"/>
    </source>
</evidence>
<dbReference type="Pfam" id="PF00008">
    <property type="entry name" value="EGF"/>
    <property type="match status" value="2"/>
</dbReference>
<dbReference type="Gene3D" id="2.10.25.10">
    <property type="entry name" value="Laminin"/>
    <property type="match status" value="2"/>
</dbReference>
<dbReference type="FunFam" id="2.10.25.10:FF:000045">
    <property type="entry name" value="Slit guidance ligand 2"/>
    <property type="match status" value="1"/>
</dbReference>
<dbReference type="GO" id="GO:0005509">
    <property type="term" value="F:calcium ion binding"/>
    <property type="evidence" value="ECO:0007669"/>
    <property type="project" value="InterPro"/>
</dbReference>
<evidence type="ECO:0000256" key="7">
    <source>
        <dbReference type="PROSITE-ProRule" id="PRU00076"/>
    </source>
</evidence>
<evidence type="ECO:0000313" key="11">
    <source>
        <dbReference type="Proteomes" id="UP000770661"/>
    </source>
</evidence>
<keyword evidence="11" id="KW-1185">Reference proteome</keyword>
<feature type="disulfide bond" evidence="7">
    <location>
        <begin position="91"/>
        <end position="100"/>
    </location>
</feature>